<dbReference type="EMBL" id="JBFRCH010000002">
    <property type="protein sequence ID" value="MEX3931171.1"/>
    <property type="molecule type" value="Genomic_DNA"/>
</dbReference>
<protein>
    <submittedName>
        <fullName evidence="1">Lipid IV(A) 3-deoxy-D-manno-octulosonic acid transferase</fullName>
        <ecNumber evidence="1">2.4.99.12</ecNumber>
    </submittedName>
</protein>
<reference evidence="1" key="1">
    <citation type="submission" date="2024-07" db="EMBL/GenBank/DDBJ databases">
        <title>A survey of Mimosa microsymbionts across Brazilian biomes reveals a high diversity of Paraburkholderia nodulating endemic species, but also that Cupriavidus is common as a symbiont of widespread species.</title>
        <authorList>
            <person name="Rouws L."/>
            <person name="Barauna A."/>
            <person name="Beukes C."/>
            <person name="Rouws J.R.C."/>
            <person name="De Faria S.M."/>
            <person name="Gross E."/>
            <person name="Bueno Dos Reis Junior F."/>
            <person name="Simon M.F."/>
            <person name="Maluk M."/>
            <person name="Odee D.W."/>
            <person name="Kenicer G."/>
            <person name="Young J.P.W."/>
            <person name="Reis V.M."/>
            <person name="Zilli J."/>
            <person name="James E.K."/>
        </authorList>
    </citation>
    <scope>NUCLEOTIDE SEQUENCE</scope>
    <source>
        <strain evidence="1">EG181B</strain>
    </source>
</reference>
<dbReference type="Proteomes" id="UP001558850">
    <property type="component" value="Unassembled WGS sequence"/>
</dbReference>
<evidence type="ECO:0000313" key="2">
    <source>
        <dbReference type="Proteomes" id="UP001558850"/>
    </source>
</evidence>
<keyword evidence="2" id="KW-1185">Reference proteome</keyword>
<proteinExistence type="predicted"/>
<dbReference type="EC" id="2.4.99.12" evidence="1"/>
<gene>
    <name evidence="1" type="primary">waaA</name>
    <name evidence="1" type="ORF">AB4Y32_04985</name>
</gene>
<keyword evidence="1" id="KW-0328">Glycosyltransferase</keyword>
<evidence type="ECO:0000313" key="1">
    <source>
        <dbReference type="EMBL" id="MEX3931171.1"/>
    </source>
</evidence>
<sequence>MLRVVYNALWWLIAPLAVLRLFIRSRKERGYRVHIGERFGYARGRVPEDDTPLIWVHAVSVGETRAAQPLIDALIKARPDARILLTHMTPSGRETGVQIFGDRVLRCYLPYDMPHAVRRFLKAWRPSVGLVMETEVWPTLIDECRRADVPLVLTNARMSERSYRRAAKFGNATRGVFGGFARVLAQSPSDATRLSALGARNVSVLGNLKFDMNTPPELAARGHAWRAAIGARPVWVAASTREGEEELVLQALDALGIDDALLILVPRHPQRFNEVAALVEKKGLRCERRSEWAPAGAVAAGQGAAKNLPRDVKVLLGDSMGELGAYYAASDVAFIGGSLLPLGGQNLIEACGVGVPVLIGPHVFNFTQATADAVAAGACVQVKDPADLARVLRELFEDKARRVAMGGAASAFAARHRGATARTVNVLTTLLPE</sequence>
<name>A0ACC6TUR4_9BURK</name>
<keyword evidence="1" id="KW-0808">Transferase</keyword>
<organism evidence="1 2">
    <name type="scientific">Paraburkholderia phymatum</name>
    <dbReference type="NCBI Taxonomy" id="148447"/>
    <lineage>
        <taxon>Bacteria</taxon>
        <taxon>Pseudomonadati</taxon>
        <taxon>Pseudomonadota</taxon>
        <taxon>Betaproteobacteria</taxon>
        <taxon>Burkholderiales</taxon>
        <taxon>Burkholderiaceae</taxon>
        <taxon>Paraburkholderia</taxon>
    </lineage>
</organism>
<accession>A0ACC6TUR4</accession>
<comment type="caution">
    <text evidence="1">The sequence shown here is derived from an EMBL/GenBank/DDBJ whole genome shotgun (WGS) entry which is preliminary data.</text>
</comment>